<gene>
    <name evidence="11" type="ORF">GCM10009676_39200</name>
</gene>
<organism evidence="11 12">
    <name type="scientific">Prauserella halophila</name>
    <dbReference type="NCBI Taxonomy" id="185641"/>
    <lineage>
        <taxon>Bacteria</taxon>
        <taxon>Bacillati</taxon>
        <taxon>Actinomycetota</taxon>
        <taxon>Actinomycetes</taxon>
        <taxon>Pseudonocardiales</taxon>
        <taxon>Pseudonocardiaceae</taxon>
        <taxon>Prauserella</taxon>
    </lineage>
</organism>
<keyword evidence="3" id="KW-1003">Cell membrane</keyword>
<evidence type="ECO:0000256" key="9">
    <source>
        <dbReference type="SAM" id="Phobius"/>
    </source>
</evidence>
<evidence type="ECO:0000256" key="1">
    <source>
        <dbReference type="ARBA" id="ARBA00004429"/>
    </source>
</evidence>
<keyword evidence="12" id="KW-1185">Reference proteome</keyword>
<keyword evidence="5 9" id="KW-0812">Transmembrane</keyword>
<feature type="transmembrane region" description="Helical" evidence="9">
    <location>
        <begin position="55"/>
        <end position="73"/>
    </location>
</feature>
<evidence type="ECO:0000256" key="7">
    <source>
        <dbReference type="ARBA" id="ARBA00023136"/>
    </source>
</evidence>
<evidence type="ECO:0000313" key="11">
    <source>
        <dbReference type="EMBL" id="GAA1248964.1"/>
    </source>
</evidence>
<dbReference type="Proteomes" id="UP001500653">
    <property type="component" value="Unassembled WGS sequence"/>
</dbReference>
<evidence type="ECO:0000313" key="12">
    <source>
        <dbReference type="Proteomes" id="UP001500653"/>
    </source>
</evidence>
<evidence type="ECO:0000259" key="10">
    <source>
        <dbReference type="Pfam" id="PF04290"/>
    </source>
</evidence>
<evidence type="ECO:0000256" key="4">
    <source>
        <dbReference type="ARBA" id="ARBA00022519"/>
    </source>
</evidence>
<accession>A0ABP4H5I4</accession>
<keyword evidence="2" id="KW-0813">Transport</keyword>
<proteinExistence type="inferred from homology"/>
<feature type="transmembrane region" description="Helical" evidence="9">
    <location>
        <begin position="94"/>
        <end position="112"/>
    </location>
</feature>
<protein>
    <recommendedName>
        <fullName evidence="10">Tripartite ATP-independent periplasmic transporters DctQ component domain-containing protein</fullName>
    </recommendedName>
</protein>
<evidence type="ECO:0000256" key="6">
    <source>
        <dbReference type="ARBA" id="ARBA00022989"/>
    </source>
</evidence>
<dbReference type="RefSeq" id="WP_253865809.1">
    <property type="nucleotide sequence ID" value="NZ_BAAALN010000016.1"/>
</dbReference>
<dbReference type="PANTHER" id="PTHR35011:SF10">
    <property type="entry name" value="TRAP TRANSPORTER SMALL PERMEASE PROTEIN"/>
    <property type="match status" value="1"/>
</dbReference>
<name>A0ABP4H5I4_9PSEU</name>
<feature type="domain" description="Tripartite ATP-independent periplasmic transporters DctQ component" evidence="10">
    <location>
        <begin position="29"/>
        <end position="160"/>
    </location>
</feature>
<dbReference type="InterPro" id="IPR055348">
    <property type="entry name" value="DctQ"/>
</dbReference>
<evidence type="ECO:0000256" key="3">
    <source>
        <dbReference type="ARBA" id="ARBA00022475"/>
    </source>
</evidence>
<evidence type="ECO:0000256" key="8">
    <source>
        <dbReference type="ARBA" id="ARBA00038436"/>
    </source>
</evidence>
<dbReference type="EMBL" id="BAAALN010000016">
    <property type="protein sequence ID" value="GAA1248964.1"/>
    <property type="molecule type" value="Genomic_DNA"/>
</dbReference>
<feature type="transmembrane region" description="Helical" evidence="9">
    <location>
        <begin position="132"/>
        <end position="153"/>
    </location>
</feature>
<comment type="subcellular location">
    <subcellularLocation>
        <location evidence="1">Cell inner membrane</location>
        <topology evidence="1">Multi-pass membrane protein</topology>
    </subcellularLocation>
</comment>
<dbReference type="PANTHER" id="PTHR35011">
    <property type="entry name" value="2,3-DIKETO-L-GULONATE TRAP TRANSPORTER SMALL PERMEASE PROTEIN YIAM"/>
    <property type="match status" value="1"/>
</dbReference>
<comment type="similarity">
    <text evidence="8">Belongs to the TRAP transporter small permease family.</text>
</comment>
<sequence>MDRTRLWSTLEKGLAAVLQALGGTALLLLMLHSVANSLSRKWFDFPLAGTTEYAGMWYLAGIAFAGCVVAQRGREHIEVRLLFDRLPRTHQKDLTIFAYLLSVGVLAVLTWSTLTEAMHNLDIGLTAGVTGVVVWPVTFLPPFAFAVLSLYALSGLLRTATTRGIPVEATEADEPSPPKSGH</sequence>
<reference evidence="12" key="1">
    <citation type="journal article" date="2019" name="Int. J. Syst. Evol. Microbiol.">
        <title>The Global Catalogue of Microorganisms (GCM) 10K type strain sequencing project: providing services to taxonomists for standard genome sequencing and annotation.</title>
        <authorList>
            <consortium name="The Broad Institute Genomics Platform"/>
            <consortium name="The Broad Institute Genome Sequencing Center for Infectious Disease"/>
            <person name="Wu L."/>
            <person name="Ma J."/>
        </authorList>
    </citation>
    <scope>NUCLEOTIDE SEQUENCE [LARGE SCALE GENOMIC DNA]</scope>
    <source>
        <strain evidence="12">JCM 13023</strain>
    </source>
</reference>
<dbReference type="Pfam" id="PF04290">
    <property type="entry name" value="DctQ"/>
    <property type="match status" value="1"/>
</dbReference>
<keyword evidence="6 9" id="KW-1133">Transmembrane helix</keyword>
<keyword evidence="7 9" id="KW-0472">Membrane</keyword>
<evidence type="ECO:0000256" key="5">
    <source>
        <dbReference type="ARBA" id="ARBA00022692"/>
    </source>
</evidence>
<comment type="caution">
    <text evidence="11">The sequence shown here is derived from an EMBL/GenBank/DDBJ whole genome shotgun (WGS) entry which is preliminary data.</text>
</comment>
<dbReference type="InterPro" id="IPR007387">
    <property type="entry name" value="TRAP_DctQ"/>
</dbReference>
<keyword evidence="4" id="KW-0997">Cell inner membrane</keyword>
<feature type="transmembrane region" description="Helical" evidence="9">
    <location>
        <begin position="12"/>
        <end position="35"/>
    </location>
</feature>
<evidence type="ECO:0000256" key="2">
    <source>
        <dbReference type="ARBA" id="ARBA00022448"/>
    </source>
</evidence>